<feature type="compositionally biased region" description="Basic and acidic residues" evidence="1">
    <location>
        <begin position="52"/>
        <end position="67"/>
    </location>
</feature>
<protein>
    <submittedName>
        <fullName evidence="2">Uncharacterized protein</fullName>
    </submittedName>
</protein>
<feature type="region of interest" description="Disordered" evidence="1">
    <location>
        <begin position="1"/>
        <end position="128"/>
    </location>
</feature>
<name>A0A9Q0R1Q0_9MAGN</name>
<dbReference type="AlphaFoldDB" id="A0A9Q0R1Q0"/>
<evidence type="ECO:0000313" key="3">
    <source>
        <dbReference type="Proteomes" id="UP001141806"/>
    </source>
</evidence>
<comment type="caution">
    <text evidence="2">The sequence shown here is derived from an EMBL/GenBank/DDBJ whole genome shotgun (WGS) entry which is preliminary data.</text>
</comment>
<dbReference type="Proteomes" id="UP001141806">
    <property type="component" value="Unassembled WGS sequence"/>
</dbReference>
<keyword evidence="3" id="KW-1185">Reference proteome</keyword>
<evidence type="ECO:0000256" key="1">
    <source>
        <dbReference type="SAM" id="MobiDB-lite"/>
    </source>
</evidence>
<reference evidence="2" key="1">
    <citation type="journal article" date="2023" name="Plant J.">
        <title>The genome of the king protea, Protea cynaroides.</title>
        <authorList>
            <person name="Chang J."/>
            <person name="Duong T.A."/>
            <person name="Schoeman C."/>
            <person name="Ma X."/>
            <person name="Roodt D."/>
            <person name="Barker N."/>
            <person name="Li Z."/>
            <person name="Van de Peer Y."/>
            <person name="Mizrachi E."/>
        </authorList>
    </citation>
    <scope>NUCLEOTIDE SEQUENCE</scope>
    <source>
        <tissue evidence="2">Young leaves</tissue>
    </source>
</reference>
<evidence type="ECO:0000313" key="2">
    <source>
        <dbReference type="EMBL" id="KAJ4979695.1"/>
    </source>
</evidence>
<feature type="compositionally biased region" description="Polar residues" evidence="1">
    <location>
        <begin position="76"/>
        <end position="96"/>
    </location>
</feature>
<accession>A0A9Q0R1Q0</accession>
<organism evidence="2 3">
    <name type="scientific">Protea cynaroides</name>
    <dbReference type="NCBI Taxonomy" id="273540"/>
    <lineage>
        <taxon>Eukaryota</taxon>
        <taxon>Viridiplantae</taxon>
        <taxon>Streptophyta</taxon>
        <taxon>Embryophyta</taxon>
        <taxon>Tracheophyta</taxon>
        <taxon>Spermatophyta</taxon>
        <taxon>Magnoliopsida</taxon>
        <taxon>Proteales</taxon>
        <taxon>Proteaceae</taxon>
        <taxon>Protea</taxon>
    </lineage>
</organism>
<sequence length="128" mass="14413">MAERIDNLTQLLQSFQTPPPDVPLHQPNRVPRGDERGPQGPVDQQALADVASNRDRQASIPLRDEQNTHPFHLGQAETNGQRGWNLKTKYSSTSPWTGRDKWPRRMEFEDQNTHPLPLGQAETNGQGG</sequence>
<gene>
    <name evidence="2" type="ORF">NE237_010475</name>
</gene>
<dbReference type="EMBL" id="JAMYWD010000002">
    <property type="protein sequence ID" value="KAJ4979695.1"/>
    <property type="molecule type" value="Genomic_DNA"/>
</dbReference>
<feature type="compositionally biased region" description="Basic and acidic residues" evidence="1">
    <location>
        <begin position="98"/>
        <end position="112"/>
    </location>
</feature>
<proteinExistence type="predicted"/>
<feature type="compositionally biased region" description="Polar residues" evidence="1">
    <location>
        <begin position="7"/>
        <end position="16"/>
    </location>
</feature>